<evidence type="ECO:0000256" key="1">
    <source>
        <dbReference type="ARBA" id="ARBA00023015"/>
    </source>
</evidence>
<evidence type="ECO:0000256" key="3">
    <source>
        <dbReference type="ARBA" id="ARBA00023163"/>
    </source>
</evidence>
<dbReference type="EMBL" id="JAVRFA010000008">
    <property type="protein sequence ID" value="MDT0395088.1"/>
    <property type="molecule type" value="Genomic_DNA"/>
</dbReference>
<dbReference type="Proteomes" id="UP001183881">
    <property type="component" value="Unassembled WGS sequence"/>
</dbReference>
<keyword evidence="3" id="KW-0804">Transcription</keyword>
<evidence type="ECO:0000313" key="6">
    <source>
        <dbReference type="Proteomes" id="UP001183881"/>
    </source>
</evidence>
<evidence type="ECO:0000313" key="5">
    <source>
        <dbReference type="EMBL" id="MDT0395088.1"/>
    </source>
</evidence>
<comment type="caution">
    <text evidence="5">The sequence shown here is derived from an EMBL/GenBank/DDBJ whole genome shotgun (WGS) entry which is preliminary data.</text>
</comment>
<keyword evidence="1" id="KW-0805">Transcription regulation</keyword>
<sequence>MEELAPYAMRLAPPWLRTHVVKYSGYRMRAAPLHRRVSVPAATVTLFFGWDAPLRLFTINNGTAEERDSLIAGLRKNAIISEISGTGQGVRVELTPLGAYSLLGLPLRELAGAMISPAEALGQRWGAELIEQLAEVSSWTRRWAVLDQVISARLACSQATPSPVVQEAWSNLVASHGTVTISDLAVITGRSRRRLETLFGEQIGLPPKTLARILRYQYALRMAPPVNRTWAETAAMCGYHDQAHLAREVRTLTGLTTTQFHAFAARTEKYESQSPGERVTSVIQ</sequence>
<accession>A0ABU2PTP7</accession>
<dbReference type="SMART" id="SM00342">
    <property type="entry name" value="HTH_ARAC"/>
    <property type="match status" value="1"/>
</dbReference>
<name>A0ABU2PTP7_9ACTN</name>
<keyword evidence="6" id="KW-1185">Reference proteome</keyword>
<evidence type="ECO:0000256" key="2">
    <source>
        <dbReference type="ARBA" id="ARBA00023125"/>
    </source>
</evidence>
<dbReference type="PANTHER" id="PTHR46796:SF15">
    <property type="entry name" value="BLL1074 PROTEIN"/>
    <property type="match status" value="1"/>
</dbReference>
<reference evidence="6" key="1">
    <citation type="submission" date="2023-07" db="EMBL/GenBank/DDBJ databases">
        <title>30 novel species of actinomycetes from the DSMZ collection.</title>
        <authorList>
            <person name="Nouioui I."/>
        </authorList>
    </citation>
    <scope>NUCLEOTIDE SEQUENCE [LARGE SCALE GENOMIC DNA]</scope>
    <source>
        <strain evidence="6">DSM 41636</strain>
    </source>
</reference>
<dbReference type="InterPro" id="IPR018060">
    <property type="entry name" value="HTH_AraC"/>
</dbReference>
<dbReference type="InterPro" id="IPR050204">
    <property type="entry name" value="AraC_XylS_family_regulators"/>
</dbReference>
<dbReference type="Gene3D" id="1.10.10.60">
    <property type="entry name" value="Homeodomain-like"/>
    <property type="match status" value="1"/>
</dbReference>
<protein>
    <submittedName>
        <fullName evidence="5">Helix-turn-helix domain-containing protein</fullName>
    </submittedName>
</protein>
<dbReference type="Pfam" id="PF12833">
    <property type="entry name" value="HTH_18"/>
    <property type="match status" value="1"/>
</dbReference>
<dbReference type="PANTHER" id="PTHR46796">
    <property type="entry name" value="HTH-TYPE TRANSCRIPTIONAL ACTIVATOR RHAS-RELATED"/>
    <property type="match status" value="1"/>
</dbReference>
<feature type="domain" description="HTH araC/xylS-type" evidence="4">
    <location>
        <begin position="162"/>
        <end position="263"/>
    </location>
</feature>
<gene>
    <name evidence="5" type="ORF">RM705_10295</name>
</gene>
<organism evidence="5 6">
    <name type="scientific">Streptomyces edwardsiae</name>
    <dbReference type="NCBI Taxonomy" id="3075527"/>
    <lineage>
        <taxon>Bacteria</taxon>
        <taxon>Bacillati</taxon>
        <taxon>Actinomycetota</taxon>
        <taxon>Actinomycetes</taxon>
        <taxon>Kitasatosporales</taxon>
        <taxon>Streptomycetaceae</taxon>
        <taxon>Streptomyces</taxon>
    </lineage>
</organism>
<keyword evidence="2" id="KW-0238">DNA-binding</keyword>
<evidence type="ECO:0000259" key="4">
    <source>
        <dbReference type="PROSITE" id="PS01124"/>
    </source>
</evidence>
<dbReference type="RefSeq" id="WP_311643118.1">
    <property type="nucleotide sequence ID" value="NZ_JAVRFA010000008.1"/>
</dbReference>
<dbReference type="PROSITE" id="PS01124">
    <property type="entry name" value="HTH_ARAC_FAMILY_2"/>
    <property type="match status" value="1"/>
</dbReference>
<proteinExistence type="predicted"/>